<evidence type="ECO:0000256" key="7">
    <source>
        <dbReference type="ARBA" id="ARBA00022825"/>
    </source>
</evidence>
<feature type="chain" id="PRO_5005794021" evidence="11">
    <location>
        <begin position="20"/>
        <end position="260"/>
    </location>
</feature>
<comment type="subcellular location">
    <subcellularLocation>
        <location evidence="1">Secreted</location>
    </subcellularLocation>
</comment>
<accession>A0A0M4F4W3</accession>
<dbReference type="SMR" id="A0A0M4F4W3"/>
<dbReference type="PANTHER" id="PTHR24276">
    <property type="entry name" value="POLYSERASE-RELATED"/>
    <property type="match status" value="1"/>
</dbReference>
<dbReference type="InterPro" id="IPR009003">
    <property type="entry name" value="Peptidase_S1_PA"/>
</dbReference>
<keyword evidence="4 10" id="KW-0645">Protease</keyword>
<evidence type="ECO:0000256" key="11">
    <source>
        <dbReference type="SAM" id="SignalP"/>
    </source>
</evidence>
<dbReference type="GO" id="GO:0004252">
    <property type="term" value="F:serine-type endopeptidase activity"/>
    <property type="evidence" value="ECO:0007669"/>
    <property type="project" value="InterPro"/>
</dbReference>
<dbReference type="InterPro" id="IPR001254">
    <property type="entry name" value="Trypsin_dom"/>
</dbReference>
<keyword evidence="7 10" id="KW-0720">Serine protease</keyword>
<evidence type="ECO:0000256" key="3">
    <source>
        <dbReference type="ARBA" id="ARBA00022525"/>
    </source>
</evidence>
<evidence type="ECO:0000256" key="6">
    <source>
        <dbReference type="ARBA" id="ARBA00022801"/>
    </source>
</evidence>
<evidence type="ECO:0000256" key="2">
    <source>
        <dbReference type="ARBA" id="ARBA00007664"/>
    </source>
</evidence>
<protein>
    <submittedName>
        <fullName evidence="13">CG4053</fullName>
    </submittedName>
</protein>
<evidence type="ECO:0000256" key="8">
    <source>
        <dbReference type="ARBA" id="ARBA00023145"/>
    </source>
</evidence>
<name>A0A0M4F4W3_DROBS</name>
<dbReference type="PROSITE" id="PS00135">
    <property type="entry name" value="TRYPSIN_SER"/>
    <property type="match status" value="1"/>
</dbReference>
<dbReference type="GO" id="GO:0016485">
    <property type="term" value="P:protein processing"/>
    <property type="evidence" value="ECO:0007669"/>
    <property type="project" value="UniProtKB-ARBA"/>
</dbReference>
<dbReference type="PROSITE" id="PS00134">
    <property type="entry name" value="TRYPSIN_HIS"/>
    <property type="match status" value="1"/>
</dbReference>
<evidence type="ECO:0000256" key="1">
    <source>
        <dbReference type="ARBA" id="ARBA00004613"/>
    </source>
</evidence>
<keyword evidence="9" id="KW-1015">Disulfide bond</keyword>
<keyword evidence="8" id="KW-0865">Zymogen</keyword>
<dbReference type="PROSITE" id="PS50240">
    <property type="entry name" value="TRYPSIN_DOM"/>
    <property type="match status" value="1"/>
</dbReference>
<keyword evidence="3" id="KW-0964">Secreted</keyword>
<dbReference type="EMBL" id="CP012526">
    <property type="protein sequence ID" value="ALC46482.1"/>
    <property type="molecule type" value="Genomic_DNA"/>
</dbReference>
<organism evidence="13 14">
    <name type="scientific">Drosophila busckii</name>
    <name type="common">Fruit fly</name>
    <dbReference type="NCBI Taxonomy" id="30019"/>
    <lineage>
        <taxon>Eukaryota</taxon>
        <taxon>Metazoa</taxon>
        <taxon>Ecdysozoa</taxon>
        <taxon>Arthropoda</taxon>
        <taxon>Hexapoda</taxon>
        <taxon>Insecta</taxon>
        <taxon>Pterygota</taxon>
        <taxon>Neoptera</taxon>
        <taxon>Endopterygota</taxon>
        <taxon>Diptera</taxon>
        <taxon>Brachycera</taxon>
        <taxon>Muscomorpha</taxon>
        <taxon>Ephydroidea</taxon>
        <taxon>Drosophilidae</taxon>
        <taxon>Drosophila</taxon>
    </lineage>
</organism>
<keyword evidence="5 11" id="KW-0732">Signal</keyword>
<gene>
    <name evidence="13" type="ORF">Dbus_chr3Rg1232</name>
</gene>
<proteinExistence type="inferred from homology"/>
<dbReference type="InterPro" id="IPR043504">
    <property type="entry name" value="Peptidase_S1_PA_chymotrypsin"/>
</dbReference>
<dbReference type="InterPro" id="IPR033116">
    <property type="entry name" value="TRYPSIN_SER"/>
</dbReference>
<sequence length="260" mass="28461">RCCNMQLFYLLLLLGSCLAKRQDRGHFDNRIVGGETAEVGFAPYQVSLQYELAAHNCGGAILNAQWIITAAHCVAHFPPERVIVIVGTNQYEQPGAVHHTAQIFVHGSYDKPDMHNDIALLKLQQNITFNALTQPIDLPVAPLQEPAEIVLTGWGAREPNGESIKQLQKLSMRFVNLADCMDIFNHTKSLGVGHICTYSKEGAGGCHGDSGGPLVSNGRLVGLVNWGYPCAKGLPDVQANVYYFLDWIRRTMSGNSKCGN</sequence>
<feature type="signal peptide" evidence="11">
    <location>
        <begin position="1"/>
        <end position="19"/>
    </location>
</feature>
<dbReference type="InterPro" id="IPR018114">
    <property type="entry name" value="TRYPSIN_HIS"/>
</dbReference>
<evidence type="ECO:0000256" key="10">
    <source>
        <dbReference type="RuleBase" id="RU363034"/>
    </source>
</evidence>
<evidence type="ECO:0000259" key="12">
    <source>
        <dbReference type="PROSITE" id="PS50240"/>
    </source>
</evidence>
<dbReference type="SMART" id="SM00020">
    <property type="entry name" value="Tryp_SPc"/>
    <property type="match status" value="1"/>
</dbReference>
<dbReference type="FunFam" id="2.40.10.10:FF:000047">
    <property type="entry name" value="Trypsin eta"/>
    <property type="match status" value="1"/>
</dbReference>
<evidence type="ECO:0000313" key="13">
    <source>
        <dbReference type="EMBL" id="ALC46482.1"/>
    </source>
</evidence>
<feature type="non-terminal residue" evidence="13">
    <location>
        <position position="1"/>
    </location>
</feature>
<dbReference type="PANTHER" id="PTHR24276:SF98">
    <property type="entry name" value="FI18310P1-RELATED"/>
    <property type="match status" value="1"/>
</dbReference>
<reference evidence="13 14" key="1">
    <citation type="submission" date="2015-08" db="EMBL/GenBank/DDBJ databases">
        <title>Ancestral chromatin configuration constrains chromatin evolution on differentiating sex chromosomes in Drosophila.</title>
        <authorList>
            <person name="Zhou Q."/>
            <person name="Bachtrog D."/>
        </authorList>
    </citation>
    <scope>NUCLEOTIDE SEQUENCE [LARGE SCALE GENOMIC DNA]</scope>
    <source>
        <tissue evidence="13">Whole larvae</tissue>
    </source>
</reference>
<dbReference type="Pfam" id="PF00089">
    <property type="entry name" value="Trypsin"/>
    <property type="match status" value="1"/>
</dbReference>
<dbReference type="Gene3D" id="2.40.10.10">
    <property type="entry name" value="Trypsin-like serine proteases"/>
    <property type="match status" value="2"/>
</dbReference>
<dbReference type="OMA" id="KPYMHND"/>
<evidence type="ECO:0000256" key="5">
    <source>
        <dbReference type="ARBA" id="ARBA00022729"/>
    </source>
</evidence>
<evidence type="ECO:0000313" key="14">
    <source>
        <dbReference type="Proteomes" id="UP000494163"/>
    </source>
</evidence>
<dbReference type="OrthoDB" id="8440449at2759"/>
<keyword evidence="6 10" id="KW-0378">Hydrolase</keyword>
<dbReference type="GO" id="GO:0005576">
    <property type="term" value="C:extracellular region"/>
    <property type="evidence" value="ECO:0007669"/>
    <property type="project" value="UniProtKB-SubCell"/>
</dbReference>
<dbReference type="SUPFAM" id="SSF50494">
    <property type="entry name" value="Trypsin-like serine proteases"/>
    <property type="match status" value="1"/>
</dbReference>
<dbReference type="STRING" id="30019.A0A0M4F4W3"/>
<feature type="domain" description="Peptidase S1" evidence="12">
    <location>
        <begin position="31"/>
        <end position="253"/>
    </location>
</feature>
<dbReference type="InterPro" id="IPR001314">
    <property type="entry name" value="Peptidase_S1A"/>
</dbReference>
<evidence type="ECO:0000256" key="4">
    <source>
        <dbReference type="ARBA" id="ARBA00022670"/>
    </source>
</evidence>
<evidence type="ECO:0000256" key="9">
    <source>
        <dbReference type="ARBA" id="ARBA00023157"/>
    </source>
</evidence>
<dbReference type="PRINTS" id="PR00722">
    <property type="entry name" value="CHYMOTRYPSIN"/>
</dbReference>
<keyword evidence="14" id="KW-1185">Reference proteome</keyword>
<dbReference type="InterPro" id="IPR050430">
    <property type="entry name" value="Peptidase_S1"/>
</dbReference>
<dbReference type="AlphaFoldDB" id="A0A0M4F4W3"/>
<comment type="similarity">
    <text evidence="2">Belongs to the peptidase S1 family.</text>
</comment>
<dbReference type="Proteomes" id="UP000494163">
    <property type="component" value="Chromosome 3R"/>
</dbReference>
<dbReference type="CDD" id="cd00190">
    <property type="entry name" value="Tryp_SPc"/>
    <property type="match status" value="1"/>
</dbReference>